<evidence type="ECO:0000313" key="3">
    <source>
        <dbReference type="Proteomes" id="UP000273978"/>
    </source>
</evidence>
<comment type="caution">
    <text evidence="1">The sequence shown here is derived from an EMBL/GenBank/DDBJ whole genome shotgun (WGS) entry which is preliminary data.</text>
</comment>
<dbReference type="Gene3D" id="3.70.10.10">
    <property type="match status" value="1"/>
</dbReference>
<dbReference type="AlphaFoldDB" id="A0A3M9L3K6"/>
<sequence length="47" mass="5087">SDIIKPASKSNEVTLQIGNDFPIKINFEIAGGRGKVGYLLAPRIESE</sequence>
<name>A0A3M9L3K6_9EURY</name>
<dbReference type="SUPFAM" id="SSF55979">
    <property type="entry name" value="DNA clamp"/>
    <property type="match status" value="1"/>
</dbReference>
<reference evidence="1 3" key="1">
    <citation type="submission" date="2018-10" db="EMBL/GenBank/DDBJ databases">
        <title>Cultivation of a novel Methanohalophilus strain from Kebrit Deep of the Red Sea and a genomic comparison of members of the genus Methanohalophilus.</title>
        <authorList>
            <person name="Guan Y."/>
            <person name="Ngugi D.K."/>
            <person name="Stingl U."/>
        </authorList>
    </citation>
    <scope>NUCLEOTIDE SEQUENCE [LARGE SCALE GENOMIC DNA]</scope>
    <source>
        <strain evidence="1 3">DSM 10369</strain>
    </source>
</reference>
<accession>A0A3M9L3K6</accession>
<dbReference type="InterPro" id="IPR046938">
    <property type="entry name" value="DNA_clamp_sf"/>
</dbReference>
<dbReference type="EMBL" id="RJJF01000014">
    <property type="protein sequence ID" value="RNI10035.1"/>
    <property type="molecule type" value="Genomic_DNA"/>
</dbReference>
<dbReference type="EMBL" id="RJJF01000018">
    <property type="protein sequence ID" value="RNI07900.1"/>
    <property type="molecule type" value="Genomic_DNA"/>
</dbReference>
<protein>
    <submittedName>
        <fullName evidence="1">DNA polymerase sliding clamp</fullName>
    </submittedName>
</protein>
<organism evidence="1 3">
    <name type="scientific">Methanohalophilus euhalobius</name>
    <dbReference type="NCBI Taxonomy" id="51203"/>
    <lineage>
        <taxon>Archaea</taxon>
        <taxon>Methanobacteriati</taxon>
        <taxon>Methanobacteriota</taxon>
        <taxon>Stenosarchaea group</taxon>
        <taxon>Methanomicrobia</taxon>
        <taxon>Methanosarcinales</taxon>
        <taxon>Methanosarcinaceae</taxon>
        <taxon>Methanohalophilus</taxon>
    </lineage>
</organism>
<gene>
    <name evidence="2" type="ORF">EDD83_04395</name>
    <name evidence="1" type="ORF">EDD83_08220</name>
</gene>
<proteinExistence type="predicted"/>
<feature type="non-terminal residue" evidence="1">
    <location>
        <position position="1"/>
    </location>
</feature>
<dbReference type="Proteomes" id="UP000273978">
    <property type="component" value="Unassembled WGS sequence"/>
</dbReference>
<evidence type="ECO:0000313" key="1">
    <source>
        <dbReference type="EMBL" id="RNI07900.1"/>
    </source>
</evidence>
<evidence type="ECO:0000313" key="2">
    <source>
        <dbReference type="EMBL" id="RNI10035.1"/>
    </source>
</evidence>